<evidence type="ECO:0000256" key="8">
    <source>
        <dbReference type="SAM" id="SignalP"/>
    </source>
</evidence>
<comment type="caution">
    <text evidence="11">The sequence shown here is derived from an EMBL/GenBank/DDBJ whole genome shotgun (WGS) entry which is preliminary data.</text>
</comment>
<keyword evidence="3" id="KW-0645">Protease</keyword>
<dbReference type="PRINTS" id="PR00722">
    <property type="entry name" value="CHYMOTRYPSIN"/>
</dbReference>
<feature type="signal peptide" evidence="8">
    <location>
        <begin position="1"/>
        <end position="18"/>
    </location>
</feature>
<name>A0A482VBZ7_ASBVE</name>
<dbReference type="GO" id="GO:0004252">
    <property type="term" value="F:serine-type endopeptidase activity"/>
    <property type="evidence" value="ECO:0007669"/>
    <property type="project" value="InterPro"/>
</dbReference>
<reference evidence="11 12" key="1">
    <citation type="submission" date="2017-03" db="EMBL/GenBank/DDBJ databases">
        <title>Genome of the blue death feigning beetle - Asbolus verrucosus.</title>
        <authorList>
            <person name="Rider S.D."/>
        </authorList>
    </citation>
    <scope>NUCLEOTIDE SEQUENCE [LARGE SCALE GENOMIC DNA]</scope>
    <source>
        <strain evidence="11">Butters</strain>
        <tissue evidence="11">Head and leg muscle</tissue>
    </source>
</reference>
<dbReference type="PANTHER" id="PTHR24252">
    <property type="entry name" value="ACROSIN-RELATED"/>
    <property type="match status" value="1"/>
</dbReference>
<dbReference type="InterPro" id="IPR018114">
    <property type="entry name" value="TRYPSIN_HIS"/>
</dbReference>
<dbReference type="InterPro" id="IPR035914">
    <property type="entry name" value="Sperma_CUB_dom_sf"/>
</dbReference>
<evidence type="ECO:0000256" key="2">
    <source>
        <dbReference type="ARBA" id="ARBA00022525"/>
    </source>
</evidence>
<dbReference type="Pfam" id="PF00431">
    <property type="entry name" value="CUB"/>
    <property type="match status" value="1"/>
</dbReference>
<feature type="domain" description="Peptidase S1" evidence="10">
    <location>
        <begin position="162"/>
        <end position="396"/>
    </location>
</feature>
<accession>A0A482VBZ7</accession>
<keyword evidence="4" id="KW-0378">Hydrolase</keyword>
<dbReference type="InterPro" id="IPR043504">
    <property type="entry name" value="Peptidase_S1_PA_chymotrypsin"/>
</dbReference>
<dbReference type="EMBL" id="QDEB01117086">
    <property type="protein sequence ID" value="RZB40648.1"/>
    <property type="molecule type" value="Genomic_DNA"/>
</dbReference>
<evidence type="ECO:0000256" key="7">
    <source>
        <dbReference type="PROSITE-ProRule" id="PRU00059"/>
    </source>
</evidence>
<evidence type="ECO:0000256" key="3">
    <source>
        <dbReference type="ARBA" id="ARBA00022670"/>
    </source>
</evidence>
<dbReference type="InterPro" id="IPR000859">
    <property type="entry name" value="CUB_dom"/>
</dbReference>
<keyword evidence="12" id="KW-1185">Reference proteome</keyword>
<keyword evidence="8" id="KW-0732">Signal</keyword>
<feature type="domain" description="CUB" evidence="9">
    <location>
        <begin position="23"/>
        <end position="137"/>
    </location>
</feature>
<feature type="chain" id="PRO_5019807847" evidence="8">
    <location>
        <begin position="19"/>
        <end position="403"/>
    </location>
</feature>
<dbReference type="Gene3D" id="2.40.10.10">
    <property type="entry name" value="Trypsin-like serine proteases"/>
    <property type="match status" value="1"/>
</dbReference>
<comment type="caution">
    <text evidence="7">Lacks conserved residue(s) required for the propagation of feature annotation.</text>
</comment>
<dbReference type="PANTHER" id="PTHR24252:SF7">
    <property type="entry name" value="HYALIN"/>
    <property type="match status" value="1"/>
</dbReference>
<evidence type="ECO:0000259" key="10">
    <source>
        <dbReference type="PROSITE" id="PS50240"/>
    </source>
</evidence>
<evidence type="ECO:0000313" key="11">
    <source>
        <dbReference type="EMBL" id="RZB40648.1"/>
    </source>
</evidence>
<dbReference type="CDD" id="cd00190">
    <property type="entry name" value="Tryp_SPc"/>
    <property type="match status" value="1"/>
</dbReference>
<keyword evidence="5" id="KW-0720">Serine protease</keyword>
<dbReference type="SUPFAM" id="SSF49854">
    <property type="entry name" value="Spermadhesin, CUB domain"/>
    <property type="match status" value="1"/>
</dbReference>
<organism evidence="11 12">
    <name type="scientific">Asbolus verrucosus</name>
    <name type="common">Desert ironclad beetle</name>
    <dbReference type="NCBI Taxonomy" id="1661398"/>
    <lineage>
        <taxon>Eukaryota</taxon>
        <taxon>Metazoa</taxon>
        <taxon>Ecdysozoa</taxon>
        <taxon>Arthropoda</taxon>
        <taxon>Hexapoda</taxon>
        <taxon>Insecta</taxon>
        <taxon>Pterygota</taxon>
        <taxon>Neoptera</taxon>
        <taxon>Endopterygota</taxon>
        <taxon>Coleoptera</taxon>
        <taxon>Polyphaga</taxon>
        <taxon>Cucujiformia</taxon>
        <taxon>Tenebrionidae</taxon>
        <taxon>Pimeliinae</taxon>
        <taxon>Asbolus</taxon>
    </lineage>
</organism>
<dbReference type="InterPro" id="IPR001314">
    <property type="entry name" value="Peptidase_S1A"/>
</dbReference>
<dbReference type="SMART" id="SM00020">
    <property type="entry name" value="Tryp_SPc"/>
    <property type="match status" value="1"/>
</dbReference>
<dbReference type="GO" id="GO:0006508">
    <property type="term" value="P:proteolysis"/>
    <property type="evidence" value="ECO:0007669"/>
    <property type="project" value="UniProtKB-KW"/>
</dbReference>
<dbReference type="OrthoDB" id="6380398at2759"/>
<evidence type="ECO:0000256" key="1">
    <source>
        <dbReference type="ARBA" id="ARBA00004613"/>
    </source>
</evidence>
<gene>
    <name evidence="11" type="ORF">BDFB_009785</name>
</gene>
<sequence length="403" mass="43641">MVMSIASIFNFFMPISLAIDSNCDFYQELVMGEEYYIYNQEYPNYYTPSTACRWVGKSPEDTNIVLSCENIDLPSSTNCQGDHLSISLTGDESFTNATNYCGQTALTVITEGNSLAVGLFATSDSPGGRYVCALTAIQVTPHTTSTEKPHVCDCGWRLSPRIIGGHETGVNEFPLMGGLIDASTTELFCGASIISERYALTAAHCLLHQEPTNVGLLVGDHNLTTGTDTAAAALYRVVEFKPHPFYDSSVQQNDIAVVKTQLPIKFSVYVGPVCLPFRYTLADFYSATVIALGWGFLDFSGPKSDTLQEVDLSVVSNTECAASIPDPISANQICTYASMRDACLSDSGGPLLWQDPHTRKLQLVGIISYGIGCATKKPGVNTRVTSYLSWIASVTSDAVYCIK</sequence>
<evidence type="ECO:0000313" key="12">
    <source>
        <dbReference type="Proteomes" id="UP000292052"/>
    </source>
</evidence>
<evidence type="ECO:0000256" key="6">
    <source>
        <dbReference type="ARBA" id="ARBA00023157"/>
    </source>
</evidence>
<dbReference type="Gene3D" id="2.60.120.290">
    <property type="entry name" value="Spermadhesin, CUB domain"/>
    <property type="match status" value="1"/>
</dbReference>
<dbReference type="CDD" id="cd00041">
    <property type="entry name" value="CUB"/>
    <property type="match status" value="1"/>
</dbReference>
<evidence type="ECO:0000256" key="4">
    <source>
        <dbReference type="ARBA" id="ARBA00022801"/>
    </source>
</evidence>
<dbReference type="AlphaFoldDB" id="A0A482VBZ7"/>
<dbReference type="PROSITE" id="PS01180">
    <property type="entry name" value="CUB"/>
    <property type="match status" value="1"/>
</dbReference>
<protein>
    <submittedName>
        <fullName evidence="11">Trypsin and/or CUB domain containing protein</fullName>
    </submittedName>
</protein>
<dbReference type="FunFam" id="2.40.10.10:FF:000015">
    <property type="entry name" value="Atrial natriuretic peptide-converting enzyme"/>
    <property type="match status" value="1"/>
</dbReference>
<evidence type="ECO:0000256" key="5">
    <source>
        <dbReference type="ARBA" id="ARBA00022825"/>
    </source>
</evidence>
<comment type="subcellular location">
    <subcellularLocation>
        <location evidence="1">Secreted</location>
    </subcellularLocation>
</comment>
<proteinExistence type="predicted"/>
<dbReference type="PROSITE" id="PS00134">
    <property type="entry name" value="TRYPSIN_HIS"/>
    <property type="match status" value="1"/>
</dbReference>
<keyword evidence="2" id="KW-0964">Secreted</keyword>
<dbReference type="InterPro" id="IPR001254">
    <property type="entry name" value="Trypsin_dom"/>
</dbReference>
<dbReference type="SUPFAM" id="SSF50494">
    <property type="entry name" value="Trypsin-like serine proteases"/>
    <property type="match status" value="1"/>
</dbReference>
<dbReference type="Pfam" id="PF00089">
    <property type="entry name" value="Trypsin"/>
    <property type="match status" value="1"/>
</dbReference>
<dbReference type="PROSITE" id="PS50240">
    <property type="entry name" value="TRYPSIN_DOM"/>
    <property type="match status" value="1"/>
</dbReference>
<dbReference type="GO" id="GO:0005576">
    <property type="term" value="C:extracellular region"/>
    <property type="evidence" value="ECO:0007669"/>
    <property type="project" value="UniProtKB-SubCell"/>
</dbReference>
<dbReference type="STRING" id="1661398.A0A482VBZ7"/>
<dbReference type="Proteomes" id="UP000292052">
    <property type="component" value="Unassembled WGS sequence"/>
</dbReference>
<evidence type="ECO:0000259" key="9">
    <source>
        <dbReference type="PROSITE" id="PS01180"/>
    </source>
</evidence>
<keyword evidence="6" id="KW-1015">Disulfide bond</keyword>
<dbReference type="InterPro" id="IPR009003">
    <property type="entry name" value="Peptidase_S1_PA"/>
</dbReference>